<dbReference type="EMBL" id="ABJB010787794">
    <property type="status" value="NOT_ANNOTATED_CDS"/>
    <property type="molecule type" value="Genomic_DNA"/>
</dbReference>
<dbReference type="Proteomes" id="UP000001555">
    <property type="component" value="Unassembled WGS sequence"/>
</dbReference>
<dbReference type="Pfam" id="PF25340">
    <property type="entry name" value="BCD_RFX"/>
    <property type="match status" value="1"/>
</dbReference>
<accession>B7P8I9</accession>
<evidence type="ECO:0000313" key="3">
    <source>
        <dbReference type="EnsemblMetazoa" id="ISCW017489-PA"/>
    </source>
</evidence>
<dbReference type="PANTHER" id="PTHR12619:SF5">
    <property type="entry name" value="TRANSCRIPTION FACTOR RFX4"/>
    <property type="match status" value="1"/>
</dbReference>
<dbReference type="OrthoDB" id="6511763at2759"/>
<dbReference type="InterPro" id="IPR057321">
    <property type="entry name" value="RFX1-4/6/8-like_BCD"/>
</dbReference>
<dbReference type="EMBL" id="ABJB010488049">
    <property type="status" value="NOT_ANNOTATED_CDS"/>
    <property type="molecule type" value="Genomic_DNA"/>
</dbReference>
<gene>
    <name evidence="2" type="ORF">IscW_ISCW017489</name>
</gene>
<feature type="non-terminal residue" evidence="2">
    <location>
        <position position="1"/>
    </location>
</feature>
<dbReference type="VEuPathDB" id="VectorBase:ISCW017489"/>
<keyword evidence="4" id="KW-1185">Reference proteome</keyword>
<dbReference type="AlphaFoldDB" id="B7P8I9"/>
<dbReference type="GO" id="GO:0003700">
    <property type="term" value="F:DNA-binding transcription factor activity"/>
    <property type="evidence" value="ECO:0007669"/>
    <property type="project" value="InterPro"/>
</dbReference>
<dbReference type="STRING" id="6945.B7P8I9"/>
<protein>
    <submittedName>
        <fullName evidence="2 3">Rfx4, putative</fullName>
    </submittedName>
</protein>
<dbReference type="VEuPathDB" id="VectorBase:ISCP_023302"/>
<dbReference type="EMBL" id="ABJB010971724">
    <property type="status" value="NOT_ANNOTATED_CDS"/>
    <property type="molecule type" value="Genomic_DNA"/>
</dbReference>
<dbReference type="EnsemblMetazoa" id="ISCW017489-RA">
    <property type="protein sequence ID" value="ISCW017489-PA"/>
    <property type="gene ID" value="ISCW017489"/>
</dbReference>
<dbReference type="HOGENOM" id="CLU_873108_0_0_1"/>
<dbReference type="PaxDb" id="6945-B7P8I9"/>
<sequence length="319" mass="36264">TRYRQGGSIRGQMRNFIAYSCRGRHFVLRPSPNHWALRDKHFEHDEITTIAGLYRHANFVDFCIQGHVFMQVPHYLSHFWHGIPPHLVSVLSSNALINLVGVCDNLLYGALSGVLLPPLLQPMPDSVSRAMRTFSEDLEKWLDGAVAGFPDNLRTVKIEMGRRFSQSLRRHLSLSQLVQAWRVLARGGSQGSGHMLRDWSQLDLTALCQETLFGGQQQPRPSLHFLYRLVKEFEAFLAEDTPVEVYLDWLEAVIRKTVSLPSLRRGLSARKLAGEFLLLWSAFGTRIIRDMTLHSATTFGKLRCLHLSNIAADLRALIL</sequence>
<dbReference type="InterPro" id="IPR039779">
    <property type="entry name" value="RFX-like"/>
</dbReference>
<evidence type="ECO:0000313" key="2">
    <source>
        <dbReference type="EMBL" id="EEC02911.1"/>
    </source>
</evidence>
<dbReference type="PANTHER" id="PTHR12619">
    <property type="entry name" value="RFX TRANSCRIPTION FACTOR FAMILY"/>
    <property type="match status" value="1"/>
</dbReference>
<evidence type="ECO:0000313" key="4">
    <source>
        <dbReference type="Proteomes" id="UP000001555"/>
    </source>
</evidence>
<dbReference type="EMBL" id="DS657627">
    <property type="protein sequence ID" value="EEC02911.1"/>
    <property type="molecule type" value="Genomic_DNA"/>
</dbReference>
<feature type="domain" description="RFX1-4/6/8-like BCD" evidence="1">
    <location>
        <begin position="63"/>
        <end position="307"/>
    </location>
</feature>
<proteinExistence type="predicted"/>
<reference evidence="3" key="2">
    <citation type="submission" date="2020-05" db="UniProtKB">
        <authorList>
            <consortium name="EnsemblMetazoa"/>
        </authorList>
    </citation>
    <scope>IDENTIFICATION</scope>
    <source>
        <strain evidence="3">wikel</strain>
    </source>
</reference>
<organism>
    <name type="scientific">Ixodes scapularis</name>
    <name type="common">Black-legged tick</name>
    <name type="synonym">Deer tick</name>
    <dbReference type="NCBI Taxonomy" id="6945"/>
    <lineage>
        <taxon>Eukaryota</taxon>
        <taxon>Metazoa</taxon>
        <taxon>Ecdysozoa</taxon>
        <taxon>Arthropoda</taxon>
        <taxon>Chelicerata</taxon>
        <taxon>Arachnida</taxon>
        <taxon>Acari</taxon>
        <taxon>Parasitiformes</taxon>
        <taxon>Ixodida</taxon>
        <taxon>Ixodoidea</taxon>
        <taxon>Ixodidae</taxon>
        <taxon>Ixodinae</taxon>
        <taxon>Ixodes</taxon>
    </lineage>
</organism>
<name>B7P8I9_IXOSC</name>
<reference evidence="2 4" key="1">
    <citation type="submission" date="2008-03" db="EMBL/GenBank/DDBJ databases">
        <title>Annotation of Ixodes scapularis.</title>
        <authorList>
            <consortium name="Ixodes scapularis Genome Project Consortium"/>
            <person name="Caler E."/>
            <person name="Hannick L.I."/>
            <person name="Bidwell S."/>
            <person name="Joardar V."/>
            <person name="Thiagarajan M."/>
            <person name="Amedeo P."/>
            <person name="Galinsky K.J."/>
            <person name="Schobel S."/>
            <person name="Inman J."/>
            <person name="Hostetler J."/>
            <person name="Miller J."/>
            <person name="Hammond M."/>
            <person name="Megy K."/>
            <person name="Lawson D."/>
            <person name="Kodira C."/>
            <person name="Sutton G."/>
            <person name="Meyer J."/>
            <person name="Hill C.A."/>
            <person name="Birren B."/>
            <person name="Nene V."/>
            <person name="Collins F."/>
            <person name="Alarcon-Chaidez F."/>
            <person name="Wikel S."/>
            <person name="Strausberg R."/>
        </authorList>
    </citation>
    <scope>NUCLEOTIDE SEQUENCE [LARGE SCALE GENOMIC DNA]</scope>
    <source>
        <strain evidence="4">Wikel</strain>
        <strain evidence="2">Wikel colony</strain>
    </source>
</reference>
<dbReference type="VEuPathDB" id="VectorBase:ISCI017489"/>
<evidence type="ECO:0000259" key="1">
    <source>
        <dbReference type="Pfam" id="PF25340"/>
    </source>
</evidence>